<accession>A0A9W7BP95</accession>
<feature type="compositionally biased region" description="Low complexity" evidence="3">
    <location>
        <begin position="444"/>
        <end position="457"/>
    </location>
</feature>
<dbReference type="Gene3D" id="3.30.1370.10">
    <property type="entry name" value="K Homology domain, type 1"/>
    <property type="match status" value="3"/>
</dbReference>
<dbReference type="SUPFAM" id="SSF54791">
    <property type="entry name" value="Eukaryotic type KH-domain (KH-domain type I)"/>
    <property type="match status" value="3"/>
</dbReference>
<feature type="domain" description="K Homology" evidence="4">
    <location>
        <begin position="111"/>
        <end position="179"/>
    </location>
</feature>
<evidence type="ECO:0000313" key="5">
    <source>
        <dbReference type="EMBL" id="GMH94931.1"/>
    </source>
</evidence>
<keyword evidence="2" id="KW-0694">RNA-binding</keyword>
<organism evidence="5 6">
    <name type="scientific">Triparma verrucosa</name>
    <dbReference type="NCBI Taxonomy" id="1606542"/>
    <lineage>
        <taxon>Eukaryota</taxon>
        <taxon>Sar</taxon>
        <taxon>Stramenopiles</taxon>
        <taxon>Ochrophyta</taxon>
        <taxon>Bolidophyceae</taxon>
        <taxon>Parmales</taxon>
        <taxon>Triparmaceae</taxon>
        <taxon>Triparma</taxon>
    </lineage>
</organism>
<evidence type="ECO:0000256" key="1">
    <source>
        <dbReference type="ARBA" id="ARBA00022737"/>
    </source>
</evidence>
<feature type="compositionally biased region" description="Low complexity" evidence="3">
    <location>
        <begin position="249"/>
        <end position="261"/>
    </location>
</feature>
<dbReference type="EMBL" id="BRXX01000161">
    <property type="protein sequence ID" value="GMH94931.1"/>
    <property type="molecule type" value="Genomic_DNA"/>
</dbReference>
<feature type="compositionally biased region" description="Low complexity" evidence="3">
    <location>
        <begin position="515"/>
        <end position="526"/>
    </location>
</feature>
<feature type="domain" description="K Homology" evidence="4">
    <location>
        <begin position="357"/>
        <end position="430"/>
    </location>
</feature>
<evidence type="ECO:0000313" key="6">
    <source>
        <dbReference type="Proteomes" id="UP001165160"/>
    </source>
</evidence>
<dbReference type="InterPro" id="IPR036612">
    <property type="entry name" value="KH_dom_type_1_sf"/>
</dbReference>
<feature type="domain" description="K Homology" evidence="4">
    <location>
        <begin position="37"/>
        <end position="110"/>
    </location>
</feature>
<protein>
    <recommendedName>
        <fullName evidence="4">K Homology domain-containing protein</fullName>
    </recommendedName>
</protein>
<evidence type="ECO:0000256" key="3">
    <source>
        <dbReference type="SAM" id="MobiDB-lite"/>
    </source>
</evidence>
<dbReference type="Proteomes" id="UP001165160">
    <property type="component" value="Unassembled WGS sequence"/>
</dbReference>
<feature type="region of interest" description="Disordered" evidence="3">
    <location>
        <begin position="430"/>
        <end position="557"/>
    </location>
</feature>
<feature type="compositionally biased region" description="Low complexity" evidence="3">
    <location>
        <begin position="494"/>
        <end position="504"/>
    </location>
</feature>
<evidence type="ECO:0000259" key="4">
    <source>
        <dbReference type="SMART" id="SM00322"/>
    </source>
</evidence>
<dbReference type="AlphaFoldDB" id="A0A9W7BP95"/>
<gene>
    <name evidence="5" type="ORF">TrVE_jg8243</name>
</gene>
<sequence>MEGSPLTPSTPTAPAVSVPDRKVAVSVLDRHTANPDDGLSIKLLLTNNVSGLLIGKGGGTITSLQSTSGTRIKLSQAGGFFPGTDCRVCLITGPQAGLLNVMAFIFSLHPTPMMRLLLPSQSIGFIMGQRGEVVEKIRQMFDVRIKVSSKGPGVKNERVVHVEGGDVGGAVAMIIEKMVENPSLSNYSNMTTSYNKPYYSEAHVGMPGHYQTTPPPLHGSQNQLSTTPPSPQFWRGSSQGPPPQGHLAQQRQQQQQQQQQQHPQLSPHTTPLREGPGPSPPLDASGAQSYPPQQFLPPAAMPYNSMGYNPYSGQYASDYSSNFSGSYPPQYQGYADALSYGYAGSSGSPPGDPTQGNQTVMQMAVPNSVIGCILGRGGTTMLELQAVSGARIKVSQRGEYVPGTENRIVTISGSSEACQGASMLITSKIRNNRIPHSHGGGRGYASARSSGSSVSGGKRQSFDSPPPSQPNSSSEPSSSDPSPEVPTATKQKQSTHTSHTSQAHQHQHQLSVKQSTSTTDCDTSASPPAKDSSSTDLPNQNKSEESDSTGNVWHSLG</sequence>
<dbReference type="PROSITE" id="PS50084">
    <property type="entry name" value="KH_TYPE_1"/>
    <property type="match status" value="3"/>
</dbReference>
<reference evidence="6" key="1">
    <citation type="journal article" date="2023" name="Commun. Biol.">
        <title>Genome analysis of Parmales, the sister group of diatoms, reveals the evolutionary specialization of diatoms from phago-mixotrophs to photoautotrophs.</title>
        <authorList>
            <person name="Ban H."/>
            <person name="Sato S."/>
            <person name="Yoshikawa S."/>
            <person name="Yamada K."/>
            <person name="Nakamura Y."/>
            <person name="Ichinomiya M."/>
            <person name="Sato N."/>
            <person name="Blanc-Mathieu R."/>
            <person name="Endo H."/>
            <person name="Kuwata A."/>
            <person name="Ogata H."/>
        </authorList>
    </citation>
    <scope>NUCLEOTIDE SEQUENCE [LARGE SCALE GENOMIC DNA]</scope>
    <source>
        <strain evidence="6">NIES 3699</strain>
    </source>
</reference>
<keyword evidence="6" id="KW-1185">Reference proteome</keyword>
<dbReference type="PANTHER" id="PTHR10288">
    <property type="entry name" value="KH DOMAIN CONTAINING RNA BINDING PROTEIN"/>
    <property type="match status" value="1"/>
</dbReference>
<dbReference type="GO" id="GO:0003723">
    <property type="term" value="F:RNA binding"/>
    <property type="evidence" value="ECO:0007669"/>
    <property type="project" value="UniProtKB-UniRule"/>
</dbReference>
<dbReference type="Pfam" id="PF00013">
    <property type="entry name" value="KH_1"/>
    <property type="match status" value="3"/>
</dbReference>
<dbReference type="InterPro" id="IPR004087">
    <property type="entry name" value="KH_dom"/>
</dbReference>
<feature type="region of interest" description="Disordered" evidence="3">
    <location>
        <begin position="205"/>
        <end position="298"/>
    </location>
</feature>
<feature type="compositionally biased region" description="Polar residues" evidence="3">
    <location>
        <begin position="548"/>
        <end position="557"/>
    </location>
</feature>
<comment type="caution">
    <text evidence="5">The sequence shown here is derived from an EMBL/GenBank/DDBJ whole genome shotgun (WGS) entry which is preliminary data.</text>
</comment>
<evidence type="ECO:0000256" key="2">
    <source>
        <dbReference type="PROSITE-ProRule" id="PRU00117"/>
    </source>
</evidence>
<keyword evidence="1" id="KW-0677">Repeat</keyword>
<name>A0A9W7BP95_9STRA</name>
<feature type="compositionally biased region" description="Low complexity" evidence="3">
    <location>
        <begin position="470"/>
        <end position="486"/>
    </location>
</feature>
<dbReference type="InterPro" id="IPR004088">
    <property type="entry name" value="KH_dom_type_1"/>
</dbReference>
<proteinExistence type="predicted"/>
<dbReference type="SMART" id="SM00322">
    <property type="entry name" value="KH"/>
    <property type="match status" value="3"/>
</dbReference>
<feature type="compositionally biased region" description="Polar residues" evidence="3">
    <location>
        <begin position="531"/>
        <end position="541"/>
    </location>
</feature>